<dbReference type="AlphaFoldDB" id="A0A1Y1UMD9"/>
<evidence type="ECO:0000313" key="8">
    <source>
        <dbReference type="EMBL" id="ORX38636.1"/>
    </source>
</evidence>
<comment type="similarity">
    <text evidence="1 5">Belongs to the proline oxidase family.</text>
</comment>
<dbReference type="GO" id="GO:0071949">
    <property type="term" value="F:FAD binding"/>
    <property type="evidence" value="ECO:0007669"/>
    <property type="project" value="TreeGrafter"/>
</dbReference>
<evidence type="ECO:0000259" key="7">
    <source>
        <dbReference type="Pfam" id="PF01619"/>
    </source>
</evidence>
<dbReference type="Gene3D" id="3.20.20.220">
    <property type="match status" value="1"/>
</dbReference>
<dbReference type="GeneID" id="33557211"/>
<accession>A0A1Y1UMD9</accession>
<evidence type="ECO:0000256" key="3">
    <source>
        <dbReference type="ARBA" id="ARBA00023002"/>
    </source>
</evidence>
<feature type="compositionally biased region" description="Low complexity" evidence="6">
    <location>
        <begin position="50"/>
        <end position="61"/>
    </location>
</feature>
<evidence type="ECO:0000256" key="6">
    <source>
        <dbReference type="SAM" id="MobiDB-lite"/>
    </source>
</evidence>
<feature type="domain" description="Proline dehydrogenase" evidence="7">
    <location>
        <begin position="304"/>
        <end position="586"/>
    </location>
</feature>
<comment type="catalytic activity">
    <reaction evidence="5">
        <text>L-proline + a quinone = (S)-1-pyrroline-5-carboxylate + a quinol + H(+)</text>
        <dbReference type="Rhea" id="RHEA:23784"/>
        <dbReference type="ChEBI" id="CHEBI:15378"/>
        <dbReference type="ChEBI" id="CHEBI:17388"/>
        <dbReference type="ChEBI" id="CHEBI:24646"/>
        <dbReference type="ChEBI" id="CHEBI:60039"/>
        <dbReference type="ChEBI" id="CHEBI:132124"/>
        <dbReference type="EC" id="1.5.5.2"/>
    </reaction>
</comment>
<comment type="function">
    <text evidence="5">Converts proline to delta-1-pyrroline-5-carboxylate.</text>
</comment>
<dbReference type="Proteomes" id="UP000193218">
    <property type="component" value="Unassembled WGS sequence"/>
</dbReference>
<dbReference type="OrthoDB" id="5464at2759"/>
<gene>
    <name evidence="8" type="ORF">BD324DRAFT_621719</name>
</gene>
<comment type="cofactor">
    <cofactor evidence="5">
        <name>FAD</name>
        <dbReference type="ChEBI" id="CHEBI:57692"/>
    </cofactor>
</comment>
<dbReference type="GO" id="GO:0004657">
    <property type="term" value="F:proline dehydrogenase activity"/>
    <property type="evidence" value="ECO:0007669"/>
    <property type="project" value="UniProtKB-EC"/>
</dbReference>
<dbReference type="RefSeq" id="XP_021872558.1">
    <property type="nucleotide sequence ID" value="XM_022015402.1"/>
</dbReference>
<evidence type="ECO:0000256" key="5">
    <source>
        <dbReference type="RuleBase" id="RU364054"/>
    </source>
</evidence>
<dbReference type="GO" id="GO:0005739">
    <property type="term" value="C:mitochondrion"/>
    <property type="evidence" value="ECO:0007669"/>
    <property type="project" value="TreeGrafter"/>
</dbReference>
<dbReference type="InterPro" id="IPR002872">
    <property type="entry name" value="Proline_DH_dom"/>
</dbReference>
<evidence type="ECO:0000256" key="1">
    <source>
        <dbReference type="ARBA" id="ARBA00005869"/>
    </source>
</evidence>
<evidence type="ECO:0000256" key="2">
    <source>
        <dbReference type="ARBA" id="ARBA00012695"/>
    </source>
</evidence>
<dbReference type="SUPFAM" id="SSF51730">
    <property type="entry name" value="FAD-linked oxidoreductase"/>
    <property type="match status" value="1"/>
</dbReference>
<proteinExistence type="inferred from homology"/>
<keyword evidence="4 5" id="KW-0642">Proline metabolism</keyword>
<keyword evidence="9" id="KW-1185">Reference proteome</keyword>
<keyword evidence="3 5" id="KW-0560">Oxidoreductase</keyword>
<dbReference type="STRING" id="4999.A0A1Y1UMD9"/>
<dbReference type="InterPro" id="IPR015659">
    <property type="entry name" value="Proline_oxidase"/>
</dbReference>
<dbReference type="InParanoid" id="A0A1Y1UMD9"/>
<evidence type="ECO:0000313" key="9">
    <source>
        <dbReference type="Proteomes" id="UP000193218"/>
    </source>
</evidence>
<organism evidence="8 9">
    <name type="scientific">Kockovaella imperatae</name>
    <dbReference type="NCBI Taxonomy" id="4999"/>
    <lineage>
        <taxon>Eukaryota</taxon>
        <taxon>Fungi</taxon>
        <taxon>Dikarya</taxon>
        <taxon>Basidiomycota</taxon>
        <taxon>Agaricomycotina</taxon>
        <taxon>Tremellomycetes</taxon>
        <taxon>Tremellales</taxon>
        <taxon>Cuniculitremaceae</taxon>
        <taxon>Kockovaella</taxon>
    </lineage>
</organism>
<dbReference type="InterPro" id="IPR029041">
    <property type="entry name" value="FAD-linked_oxidoreductase-like"/>
</dbReference>
<dbReference type="Pfam" id="PF01619">
    <property type="entry name" value="Pro_dh"/>
    <property type="match status" value="1"/>
</dbReference>
<evidence type="ECO:0000256" key="4">
    <source>
        <dbReference type="ARBA" id="ARBA00023062"/>
    </source>
</evidence>
<comment type="caution">
    <text evidence="8">The sequence shown here is derived from an EMBL/GenBank/DDBJ whole genome shotgun (WGS) entry which is preliminary data.</text>
</comment>
<dbReference type="PANTHER" id="PTHR13914:SF0">
    <property type="entry name" value="PROLINE DEHYDROGENASE 1, MITOCHONDRIAL"/>
    <property type="match status" value="1"/>
</dbReference>
<dbReference type="EC" id="1.5.5.2" evidence="2 5"/>
<keyword evidence="5" id="KW-0285">Flavoprotein</keyword>
<dbReference type="GO" id="GO:0010133">
    <property type="term" value="P:L-proline catabolic process to L-glutamate"/>
    <property type="evidence" value="ECO:0007669"/>
    <property type="project" value="TreeGrafter"/>
</dbReference>
<name>A0A1Y1UMD9_9TREE</name>
<protein>
    <recommendedName>
        <fullName evidence="2 5">Proline dehydrogenase</fullName>
        <ecNumber evidence="2 5">1.5.5.2</ecNumber>
    </recommendedName>
</protein>
<dbReference type="PANTHER" id="PTHR13914">
    <property type="entry name" value="PROLINE OXIDASE"/>
    <property type="match status" value="1"/>
</dbReference>
<sequence length="619" mass="67009">MVTLTPRSAMPLSRALLNPMLRGPAYGTPLSRPGPSAFRRSHTSTPMNRTSAATTTATTSTSSSSVLSAAHGHTIPSIQVFSTPALLRSYFVYSLCSFPFIIDNAPRILSILSKAPMPGLKALTEWGIRHTFFAQFVPGETVEECTRAMKTLRERGVGAVLNYSAEVEEDVAAASAVPLSPKAVAGGPGGTDGSVGPASTIPSSTADKARALEKQRLDEVFRALRASGIYEDDIEAKSGAGARGSTGFALKITGLIDPAILQRASTTLLRLRYSESSKATSAKDEAVPYPGTPASGDARVLASLPGSTDQSIFKLEGAVPSMGVLASDEGVRPSDLEEMHSMWEKLCKMGEEAKANGVRLMIDAEHTWYQPALDAYTLLLCEKFNRPPKDGNWSGPLIYGTFQSYLVRQLTHLPAAIQHAKDNGYALGLKVVRGAYFLQERKKWKDEGREGADPIWKDKSSTDKSYNWAVTHILSTLSEQLKTDPAYALAVVFGTHNPDSVDLIFKGLKDNGLAKEVEGGKLRMREDVKGRVGIAQLYGMKDDLMDKAVESFEPSNQPIALKYIAYGKLDEVIPFLGRRAIENKSLMSGEGGAAAEKKRIWEELVRRYFGQEPVVSATQ</sequence>
<dbReference type="EMBL" id="NBSH01000004">
    <property type="protein sequence ID" value="ORX38636.1"/>
    <property type="molecule type" value="Genomic_DNA"/>
</dbReference>
<feature type="region of interest" description="Disordered" evidence="6">
    <location>
        <begin position="27"/>
        <end position="61"/>
    </location>
</feature>
<dbReference type="FunCoup" id="A0A1Y1UMD9">
    <property type="interactions" value="234"/>
</dbReference>
<keyword evidence="5" id="KW-0274">FAD</keyword>
<reference evidence="8 9" key="1">
    <citation type="submission" date="2017-03" db="EMBL/GenBank/DDBJ databases">
        <title>Widespread Adenine N6-methylation of Active Genes in Fungi.</title>
        <authorList>
            <consortium name="DOE Joint Genome Institute"/>
            <person name="Mondo S.J."/>
            <person name="Dannebaum R.O."/>
            <person name="Kuo R.C."/>
            <person name="Louie K.B."/>
            <person name="Bewick A.J."/>
            <person name="Labutti K."/>
            <person name="Haridas S."/>
            <person name="Kuo A."/>
            <person name="Salamov A."/>
            <person name="Ahrendt S.R."/>
            <person name="Lau R."/>
            <person name="Bowen B.P."/>
            <person name="Lipzen A."/>
            <person name="Sullivan W."/>
            <person name="Andreopoulos W.B."/>
            <person name="Clum A."/>
            <person name="Lindquist E."/>
            <person name="Daum C."/>
            <person name="Northen T.R."/>
            <person name="Ramamoorthy G."/>
            <person name="Schmitz R.J."/>
            <person name="Gryganskyi A."/>
            <person name="Culley D."/>
            <person name="Magnuson J."/>
            <person name="James T.Y."/>
            <person name="O'Malley M.A."/>
            <person name="Stajich J.E."/>
            <person name="Spatafora J.W."/>
            <person name="Visel A."/>
            <person name="Grigoriev I.V."/>
        </authorList>
    </citation>
    <scope>NUCLEOTIDE SEQUENCE [LARGE SCALE GENOMIC DNA]</scope>
    <source>
        <strain evidence="8 9">NRRL Y-17943</strain>
    </source>
</reference>